<comment type="cofactor">
    <cofactor evidence="1">
        <name>NAD(+)</name>
        <dbReference type="ChEBI" id="CHEBI:57540"/>
    </cofactor>
</comment>
<keyword evidence="8" id="KW-1185">Reference proteome</keyword>
<keyword evidence="3" id="KW-0520">NAD</keyword>
<dbReference type="SUPFAM" id="SSF51735">
    <property type="entry name" value="NAD(P)-binding Rossmann-fold domains"/>
    <property type="match status" value="1"/>
</dbReference>
<dbReference type="AlphaFoldDB" id="S9UB08"/>
<name>S9UB08_9TRYP</name>
<evidence type="ECO:0000256" key="1">
    <source>
        <dbReference type="ARBA" id="ARBA00001911"/>
    </source>
</evidence>
<comment type="similarity">
    <text evidence="2">Belongs to the NAD(P)-dependent epimerase/dehydratase family.</text>
</comment>
<gene>
    <name evidence="7" type="ORF">STCU_06322</name>
</gene>
<feature type="domain" description="NAD-dependent epimerase/dehydratase" evidence="6">
    <location>
        <begin position="3"/>
        <end position="280"/>
    </location>
</feature>
<dbReference type="InterPro" id="IPR001509">
    <property type="entry name" value="Epimerase_deHydtase"/>
</dbReference>
<dbReference type="PANTHER" id="PTHR43725">
    <property type="entry name" value="UDP-GLUCOSE 4-EPIMERASE"/>
    <property type="match status" value="1"/>
</dbReference>
<dbReference type="Gene3D" id="3.90.25.10">
    <property type="entry name" value="UDP-galactose 4-epimerase, domain 1"/>
    <property type="match status" value="1"/>
</dbReference>
<comment type="caution">
    <text evidence="7">The sequence shown here is derived from an EMBL/GenBank/DDBJ whole genome shotgun (WGS) entry which is preliminary data.</text>
</comment>
<dbReference type="NCBIfam" id="TIGR01179">
    <property type="entry name" value="galE"/>
    <property type="match status" value="1"/>
</dbReference>
<evidence type="ECO:0000256" key="2">
    <source>
        <dbReference type="ARBA" id="ARBA00007637"/>
    </source>
</evidence>
<evidence type="ECO:0000256" key="5">
    <source>
        <dbReference type="ARBA" id="ARBA00023277"/>
    </source>
</evidence>
<evidence type="ECO:0000313" key="7">
    <source>
        <dbReference type="EMBL" id="EPY26098.1"/>
    </source>
</evidence>
<sequence>MRVLVCGGAGYVGAQLVKQLLTSSSHAVVVLDNLSASAGSYRHLLPYLHPPTGAPPADPRNLAHLEVGELHDEAFVEAVFQRHDPIDAVAHLCSYIDVAESVREPLLYYDNAVRSTLCLLHVMRRHHCHQLVFSSSAAVFGDAQQSTGGAVAFPLIASDAPAQPTSPYGRSKAMVETILRDCTAAAAAAAGDERAASQLRVVALRYFNVCGADGDLGEVRARESHLIPLLLRAAQAAGASPTLSPPPFAIYGGDYPTPDGTCVRDYIHVADIARAHMQSLVYLTSPAAARQPFTAVNVGTSRGTSVLEVVAAVRAVTGCALPVAVRPRRPGDPAVLVADGSAAQSVLGWRPQCTSIREMVESAWRFVCAHPKGYDAG</sequence>
<dbReference type="InterPro" id="IPR005886">
    <property type="entry name" value="UDP_G4E"/>
</dbReference>
<dbReference type="Pfam" id="PF01370">
    <property type="entry name" value="Epimerase"/>
    <property type="match status" value="1"/>
</dbReference>
<organism evidence="7 8">
    <name type="scientific">Strigomonas culicis</name>
    <dbReference type="NCBI Taxonomy" id="28005"/>
    <lineage>
        <taxon>Eukaryota</taxon>
        <taxon>Discoba</taxon>
        <taxon>Euglenozoa</taxon>
        <taxon>Kinetoplastea</taxon>
        <taxon>Metakinetoplastina</taxon>
        <taxon>Trypanosomatida</taxon>
        <taxon>Trypanosomatidae</taxon>
        <taxon>Strigomonadinae</taxon>
        <taxon>Strigomonas</taxon>
    </lineage>
</organism>
<keyword evidence="5" id="KW-0119">Carbohydrate metabolism</keyword>
<evidence type="ECO:0000256" key="4">
    <source>
        <dbReference type="ARBA" id="ARBA00023235"/>
    </source>
</evidence>
<dbReference type="Gene3D" id="3.40.50.720">
    <property type="entry name" value="NAD(P)-binding Rossmann-like Domain"/>
    <property type="match status" value="1"/>
</dbReference>
<dbReference type="InterPro" id="IPR036291">
    <property type="entry name" value="NAD(P)-bd_dom_sf"/>
</dbReference>
<reference evidence="7 8" key="1">
    <citation type="journal article" date="2013" name="PLoS ONE">
        <title>Predicting the Proteins of Angomonas deanei, Strigomonas culicis and Their Respective Endosymbionts Reveals New Aspects of the Trypanosomatidae Family.</title>
        <authorList>
            <person name="Motta M.C."/>
            <person name="Martins A.C."/>
            <person name="de Souza S.S."/>
            <person name="Catta-Preta C.M."/>
            <person name="Silva R."/>
            <person name="Klein C.C."/>
            <person name="de Almeida L.G."/>
            <person name="de Lima Cunha O."/>
            <person name="Ciapina L.P."/>
            <person name="Brocchi M."/>
            <person name="Colabardini A.C."/>
            <person name="de Araujo Lima B."/>
            <person name="Machado C.R."/>
            <person name="de Almeida Soares C.M."/>
            <person name="Probst C.M."/>
            <person name="de Menezes C.B."/>
            <person name="Thompson C.E."/>
            <person name="Bartholomeu D.C."/>
            <person name="Gradia D.F."/>
            <person name="Pavoni D.P."/>
            <person name="Grisard E.C."/>
            <person name="Fantinatti-Garboggini F."/>
            <person name="Marchini F.K."/>
            <person name="Rodrigues-Luiz G.F."/>
            <person name="Wagner G."/>
            <person name="Goldman G.H."/>
            <person name="Fietto J.L."/>
            <person name="Elias M.C."/>
            <person name="Goldman M.H."/>
            <person name="Sagot M.F."/>
            <person name="Pereira M."/>
            <person name="Stoco P.H."/>
            <person name="de Mendonca-Neto R.P."/>
            <person name="Teixeira S.M."/>
            <person name="Maciel T.E."/>
            <person name="de Oliveira Mendes T.A."/>
            <person name="Urmenyi T.P."/>
            <person name="de Souza W."/>
            <person name="Schenkman S."/>
            <person name="de Vasconcelos A.T."/>
        </authorList>
    </citation>
    <scope>NUCLEOTIDE SEQUENCE [LARGE SCALE GENOMIC DNA]</scope>
</reference>
<dbReference type="EMBL" id="ATMH01006322">
    <property type="protein sequence ID" value="EPY26098.1"/>
    <property type="molecule type" value="Genomic_DNA"/>
</dbReference>
<accession>S9UB08</accession>
<dbReference type="GO" id="GO:0003978">
    <property type="term" value="F:UDP-glucose 4-epimerase activity"/>
    <property type="evidence" value="ECO:0007669"/>
    <property type="project" value="InterPro"/>
</dbReference>
<keyword evidence="4" id="KW-0413">Isomerase</keyword>
<evidence type="ECO:0000259" key="6">
    <source>
        <dbReference type="Pfam" id="PF01370"/>
    </source>
</evidence>
<dbReference type="Proteomes" id="UP000015354">
    <property type="component" value="Unassembled WGS sequence"/>
</dbReference>
<dbReference type="PANTHER" id="PTHR43725:SF53">
    <property type="entry name" value="UDP-ARABINOSE 4-EPIMERASE 1"/>
    <property type="match status" value="1"/>
</dbReference>
<protein>
    <submittedName>
        <fullName evidence="7">UDP-galactose 4-epimerase</fullName>
    </submittedName>
</protein>
<dbReference type="GO" id="GO:0006012">
    <property type="term" value="P:galactose metabolic process"/>
    <property type="evidence" value="ECO:0007669"/>
    <property type="project" value="InterPro"/>
</dbReference>
<proteinExistence type="inferred from homology"/>
<evidence type="ECO:0000313" key="8">
    <source>
        <dbReference type="Proteomes" id="UP000015354"/>
    </source>
</evidence>
<evidence type="ECO:0000256" key="3">
    <source>
        <dbReference type="ARBA" id="ARBA00023027"/>
    </source>
</evidence>
<dbReference type="OrthoDB" id="9402762at2759"/>